<gene>
    <name evidence="1" type="ORF">HPB47_012527</name>
</gene>
<organism evidence="1 2">
    <name type="scientific">Ixodes persulcatus</name>
    <name type="common">Taiga tick</name>
    <dbReference type="NCBI Taxonomy" id="34615"/>
    <lineage>
        <taxon>Eukaryota</taxon>
        <taxon>Metazoa</taxon>
        <taxon>Ecdysozoa</taxon>
        <taxon>Arthropoda</taxon>
        <taxon>Chelicerata</taxon>
        <taxon>Arachnida</taxon>
        <taxon>Acari</taxon>
        <taxon>Parasitiformes</taxon>
        <taxon>Ixodida</taxon>
        <taxon>Ixodoidea</taxon>
        <taxon>Ixodidae</taxon>
        <taxon>Ixodinae</taxon>
        <taxon>Ixodes</taxon>
    </lineage>
</organism>
<proteinExistence type="predicted"/>
<reference evidence="1 2" key="1">
    <citation type="journal article" date="2020" name="Cell">
        <title>Large-Scale Comparative Analyses of Tick Genomes Elucidate Their Genetic Diversity and Vector Capacities.</title>
        <authorList>
            <consortium name="Tick Genome and Microbiome Consortium (TIGMIC)"/>
            <person name="Jia N."/>
            <person name="Wang J."/>
            <person name="Shi W."/>
            <person name="Du L."/>
            <person name="Sun Y."/>
            <person name="Zhan W."/>
            <person name="Jiang J.F."/>
            <person name="Wang Q."/>
            <person name="Zhang B."/>
            <person name="Ji P."/>
            <person name="Bell-Sakyi L."/>
            <person name="Cui X.M."/>
            <person name="Yuan T.T."/>
            <person name="Jiang B.G."/>
            <person name="Yang W.F."/>
            <person name="Lam T.T."/>
            <person name="Chang Q.C."/>
            <person name="Ding S.J."/>
            <person name="Wang X.J."/>
            <person name="Zhu J.G."/>
            <person name="Ruan X.D."/>
            <person name="Zhao L."/>
            <person name="Wei J.T."/>
            <person name="Ye R.Z."/>
            <person name="Que T.C."/>
            <person name="Du C.H."/>
            <person name="Zhou Y.H."/>
            <person name="Cheng J.X."/>
            <person name="Dai P.F."/>
            <person name="Guo W.B."/>
            <person name="Han X.H."/>
            <person name="Huang E.J."/>
            <person name="Li L.F."/>
            <person name="Wei W."/>
            <person name="Gao Y.C."/>
            <person name="Liu J.Z."/>
            <person name="Shao H.Z."/>
            <person name="Wang X."/>
            <person name="Wang C.C."/>
            <person name="Yang T.C."/>
            <person name="Huo Q.B."/>
            <person name="Li W."/>
            <person name="Chen H.Y."/>
            <person name="Chen S.E."/>
            <person name="Zhou L.G."/>
            <person name="Ni X.B."/>
            <person name="Tian J.H."/>
            <person name="Sheng Y."/>
            <person name="Liu T."/>
            <person name="Pan Y.S."/>
            <person name="Xia L.Y."/>
            <person name="Li J."/>
            <person name="Zhao F."/>
            <person name="Cao W.C."/>
        </authorList>
    </citation>
    <scope>NUCLEOTIDE SEQUENCE [LARGE SCALE GENOMIC DNA]</scope>
    <source>
        <strain evidence="1">Iper-2018</strain>
    </source>
</reference>
<protein>
    <submittedName>
        <fullName evidence="1">Uncharacterized protein</fullName>
    </submittedName>
</protein>
<evidence type="ECO:0000313" key="1">
    <source>
        <dbReference type="EMBL" id="KAG0410354.1"/>
    </source>
</evidence>
<keyword evidence="2" id="KW-1185">Reference proteome</keyword>
<comment type="caution">
    <text evidence="1">The sequence shown here is derived from an EMBL/GenBank/DDBJ whole genome shotgun (WGS) entry which is preliminary data.</text>
</comment>
<accession>A0AC60NTE3</accession>
<evidence type="ECO:0000313" key="2">
    <source>
        <dbReference type="Proteomes" id="UP000805193"/>
    </source>
</evidence>
<name>A0AC60NTE3_IXOPE</name>
<sequence length="177" mass="19609">MVHSLSSGQIGSVPELCRALGRQVPEVKRMMTEVANKIEENTRMQHRLAKWFAFRSGRTTASTARAVCHTSMNLPAPSLLKRICHPDKCVFQSPATTWGIEHEDEAQQLYTQVMGLSHPSFPSVNTELLFCPDQPFIAATPDEATKCSCCGLGLVKVKCPYLQRHCTLGELLLSPPE</sequence>
<dbReference type="Proteomes" id="UP000805193">
    <property type="component" value="Unassembled WGS sequence"/>
</dbReference>
<dbReference type="EMBL" id="JABSTQ010011530">
    <property type="protein sequence ID" value="KAG0410354.1"/>
    <property type="molecule type" value="Genomic_DNA"/>
</dbReference>